<dbReference type="GO" id="GO:0005524">
    <property type="term" value="F:ATP binding"/>
    <property type="evidence" value="ECO:0007669"/>
    <property type="project" value="UniProtKB-KW"/>
</dbReference>
<dbReference type="CDD" id="cd01166">
    <property type="entry name" value="KdgK"/>
    <property type="match status" value="1"/>
</dbReference>
<dbReference type="SUPFAM" id="SSF53613">
    <property type="entry name" value="Ribokinase-like"/>
    <property type="match status" value="1"/>
</dbReference>
<dbReference type="SMART" id="SM00883">
    <property type="entry name" value="Cpn10"/>
    <property type="match status" value="1"/>
</dbReference>
<feature type="domain" description="Carbohydrate kinase PfkB" evidence="14">
    <location>
        <begin position="65"/>
        <end position="376"/>
    </location>
</feature>
<comment type="caution">
    <text evidence="15">The sequence shown here is derived from an EMBL/GenBank/DDBJ whole genome shotgun (WGS) entry which is preliminary data.</text>
</comment>
<dbReference type="SUPFAM" id="SSF48592">
    <property type="entry name" value="GroEL equatorial domain-like"/>
    <property type="match status" value="1"/>
</dbReference>
<comment type="similarity">
    <text evidence="2">Belongs to the GroES chaperonin family.</text>
</comment>
<dbReference type="NCBIfam" id="NF001533">
    <property type="entry name" value="PRK00364.2-4"/>
    <property type="match status" value="1"/>
</dbReference>
<keyword evidence="5" id="KW-0418">Kinase</keyword>
<dbReference type="Proteomes" id="UP000649617">
    <property type="component" value="Unassembled WGS sequence"/>
</dbReference>
<evidence type="ECO:0000256" key="5">
    <source>
        <dbReference type="ARBA" id="ARBA00022777"/>
    </source>
</evidence>
<evidence type="ECO:0000256" key="11">
    <source>
        <dbReference type="ARBA" id="ARBA00079398"/>
    </source>
</evidence>
<evidence type="ECO:0000256" key="12">
    <source>
        <dbReference type="RuleBase" id="RU000418"/>
    </source>
</evidence>
<dbReference type="InterPro" id="IPR011032">
    <property type="entry name" value="GroES-like_sf"/>
</dbReference>
<dbReference type="Gene3D" id="2.30.33.40">
    <property type="entry name" value="GroES chaperonin"/>
    <property type="match status" value="1"/>
</dbReference>
<evidence type="ECO:0000256" key="3">
    <source>
        <dbReference type="ARBA" id="ARBA00022679"/>
    </source>
</evidence>
<dbReference type="InterPro" id="IPR018370">
    <property type="entry name" value="Chaperonin_Cpn60_CS"/>
</dbReference>
<dbReference type="Gene3D" id="3.30.260.10">
    <property type="entry name" value="TCP-1-like chaperonin intermediate domain"/>
    <property type="match status" value="1"/>
</dbReference>
<keyword evidence="8" id="KW-0119">Carbohydrate metabolism</keyword>
<dbReference type="NCBIfam" id="NF000592">
    <property type="entry name" value="PRK00013.1"/>
    <property type="match status" value="1"/>
</dbReference>
<evidence type="ECO:0000256" key="7">
    <source>
        <dbReference type="ARBA" id="ARBA00023186"/>
    </source>
</evidence>
<evidence type="ECO:0000256" key="2">
    <source>
        <dbReference type="ARBA" id="ARBA00006975"/>
    </source>
</evidence>
<dbReference type="NCBIfam" id="NF009489">
    <property type="entry name" value="PRK12851.1"/>
    <property type="match status" value="1"/>
</dbReference>
<dbReference type="Pfam" id="PF00118">
    <property type="entry name" value="Cpn60_TCP1"/>
    <property type="match status" value="1"/>
</dbReference>
<comment type="similarity">
    <text evidence="1 12">Belongs to the chaperonin (HSP60) family.</text>
</comment>
<dbReference type="NCBIfam" id="NF001529">
    <property type="entry name" value="PRK00364.1-5"/>
    <property type="match status" value="1"/>
</dbReference>
<protein>
    <recommendedName>
        <fullName evidence="10">20 kDa chaperonin, chloroplastic</fullName>
    </recommendedName>
    <alternativeName>
        <fullName evidence="9">Chaperonin 10</fullName>
    </alternativeName>
    <alternativeName>
        <fullName evidence="11">Protein Cpn21</fullName>
    </alternativeName>
</protein>
<sequence length="1058" mass="112113">MINPFAVRYSAGAGSAWIQGEPEIEEMLRDAVIQAVLKRDGLTEEDVIAAIALGLQQHGGFLPMLRIASLGECMIELSESAGGPENGREAGAAAMQRTFGGDTLNTAVYLARALAPESGRVSYVTALGDDPFSSEMIAAWQREGLETGLVARLPGRLPGLYIIRTDGQGERTFHYWRSAAAARDMLQAERTAGLAEALAGFDLIYLSGITLGILDAGSRERLYELLERLRAGGSRLAFDTNYRPRLWRDPSEAQEAVRRTLSLADLALPTHEDEAALFGDTSPEATAERLHSLGVGEVVVKCGAGPCLVSVEGRQSRVAGETVARPVDTTAAGDSFNGAYLAARLGGSGAEEAAAAGHALAGRVIRTKGAIIPAPEIPSASYISTLETRVLRSSQSTPNVHTKKGESSMKFRPLHDRVAVRRVDEEEKTAGGIIIPDTAKEKPSQGEVIAVGPGARNDKGELIAPDVKVGDLVLFGKWSGTEVKVGGEDLLIMKESDIMGVLEKTKEHPKMAAKDVKFSTDARERMLHGVDVLADAVKVTLGPKGRNVVLDKSFGAPRVTKDGVTVAKDIELKDKFENMGAQMVREVASKTSDIAGDGTTTATVLAQAIVREGVKAVAAGMNPMDLKRGIDSAVEAVVADLQKRSRRIASNDEIAQVGTISANGDAEVGAMLAEAMERVGNEGVITVEEAKSLETELEVVEGMQFDRGYLSPYFVTDADKMQAVLEDPYILVHEAKLSGLQSMLPLLESVVQSGKPVLVIAEDVEGEALATLVVNRLRGGLKVAAVKAPGFGDRRKAMLQDIAILTGGTAVSEDVGIKLENVTLDMLGRAKRVIITKDETTIVSGAGKKSDIQARCSQIKAQIEETTSDYDREKLQERLAKLSGGVAVIRVGGATEVEVKERKDRVDDALHATRAAVEEGIVPGGGVALLRAAAKLDKLEGENEDQKVGIRIVRKALESPLRQIAVNAGADGSIVVGKVREQKDQQAGYNAQSGRYTNLVKDGVIDPTKVVRAALQDAASIAGLLITTEAMVAEKPEDKAPAMPGGAPGMGGMGDMGF</sequence>
<dbReference type="InterPro" id="IPR018369">
    <property type="entry name" value="Chaprnonin_Cpn10_CS"/>
</dbReference>
<dbReference type="InterPro" id="IPR027413">
    <property type="entry name" value="GROEL-like_equatorial_sf"/>
</dbReference>
<dbReference type="FunFam" id="1.10.560.10:FF:000001">
    <property type="entry name" value="60 kDa chaperonin"/>
    <property type="match status" value="1"/>
</dbReference>
<dbReference type="FunFam" id="3.50.7.10:FF:000001">
    <property type="entry name" value="60 kDa chaperonin"/>
    <property type="match status" value="1"/>
</dbReference>
<dbReference type="NCBIfam" id="NF009487">
    <property type="entry name" value="PRK12849.1"/>
    <property type="match status" value="1"/>
</dbReference>
<name>A0A812PC35_SYMPI</name>
<keyword evidence="7" id="KW-0143">Chaperone</keyword>
<dbReference type="GO" id="GO:0042026">
    <property type="term" value="P:protein refolding"/>
    <property type="evidence" value="ECO:0007669"/>
    <property type="project" value="InterPro"/>
</dbReference>
<dbReference type="PROSITE" id="PS00584">
    <property type="entry name" value="PFKB_KINASES_2"/>
    <property type="match status" value="1"/>
</dbReference>
<evidence type="ECO:0000256" key="13">
    <source>
        <dbReference type="SAM" id="MobiDB-lite"/>
    </source>
</evidence>
<dbReference type="HAMAP" id="MF_00580">
    <property type="entry name" value="CH10"/>
    <property type="match status" value="1"/>
</dbReference>
<dbReference type="Pfam" id="PF00166">
    <property type="entry name" value="Cpn10"/>
    <property type="match status" value="1"/>
</dbReference>
<dbReference type="InterPro" id="IPR029056">
    <property type="entry name" value="Ribokinase-like"/>
</dbReference>
<evidence type="ECO:0000256" key="10">
    <source>
        <dbReference type="ARBA" id="ARBA00073031"/>
    </source>
</evidence>
<dbReference type="InterPro" id="IPR002423">
    <property type="entry name" value="Cpn60/GroEL/TCP-1"/>
</dbReference>
<dbReference type="OrthoDB" id="1733909at2759"/>
<keyword evidence="3" id="KW-0808">Transferase</keyword>
<dbReference type="NCBIfam" id="TIGR02348">
    <property type="entry name" value="GroEL"/>
    <property type="match status" value="1"/>
</dbReference>
<keyword evidence="16" id="KW-1185">Reference proteome</keyword>
<dbReference type="SUPFAM" id="SSF50129">
    <property type="entry name" value="GroES-like"/>
    <property type="match status" value="1"/>
</dbReference>
<evidence type="ECO:0000313" key="15">
    <source>
        <dbReference type="EMBL" id="CAE7344378.1"/>
    </source>
</evidence>
<dbReference type="InterPro" id="IPR027409">
    <property type="entry name" value="GroEL-like_apical_dom_sf"/>
</dbReference>
<feature type="region of interest" description="Disordered" evidence="13">
    <location>
        <begin position="1038"/>
        <end position="1058"/>
    </location>
</feature>
<dbReference type="SUPFAM" id="SSF54849">
    <property type="entry name" value="GroEL-intermediate domain like"/>
    <property type="match status" value="1"/>
</dbReference>
<proteinExistence type="inferred from homology"/>
<dbReference type="InterPro" id="IPR002173">
    <property type="entry name" value="Carboh/pur_kinase_PfkB_CS"/>
</dbReference>
<dbReference type="HAMAP" id="MF_00600">
    <property type="entry name" value="CH60"/>
    <property type="match status" value="1"/>
</dbReference>
<evidence type="ECO:0000256" key="6">
    <source>
        <dbReference type="ARBA" id="ARBA00022840"/>
    </source>
</evidence>
<dbReference type="InterPro" id="IPR020818">
    <property type="entry name" value="Chaperonin_GroES"/>
</dbReference>
<dbReference type="PANTHER" id="PTHR45633">
    <property type="entry name" value="60 KDA HEAT SHOCK PROTEIN, MITOCHONDRIAL"/>
    <property type="match status" value="1"/>
</dbReference>
<dbReference type="GO" id="GO:0016301">
    <property type="term" value="F:kinase activity"/>
    <property type="evidence" value="ECO:0007669"/>
    <property type="project" value="UniProtKB-KW"/>
</dbReference>
<dbReference type="PROSITE" id="PS00681">
    <property type="entry name" value="CHAPERONINS_CPN10"/>
    <property type="match status" value="1"/>
</dbReference>
<dbReference type="PRINTS" id="PR00298">
    <property type="entry name" value="CHAPERONIN60"/>
</dbReference>
<evidence type="ECO:0000256" key="8">
    <source>
        <dbReference type="ARBA" id="ARBA00023277"/>
    </source>
</evidence>
<keyword evidence="4" id="KW-0547">Nucleotide-binding</keyword>
<dbReference type="EMBL" id="CAJNIZ010013169">
    <property type="protein sequence ID" value="CAE7344378.1"/>
    <property type="molecule type" value="Genomic_DNA"/>
</dbReference>
<accession>A0A812PC35</accession>
<evidence type="ECO:0000256" key="4">
    <source>
        <dbReference type="ARBA" id="ARBA00022741"/>
    </source>
</evidence>
<reference evidence="15" key="1">
    <citation type="submission" date="2021-02" db="EMBL/GenBank/DDBJ databases">
        <authorList>
            <person name="Dougan E. K."/>
            <person name="Rhodes N."/>
            <person name="Thang M."/>
            <person name="Chan C."/>
        </authorList>
    </citation>
    <scope>NUCLEOTIDE SEQUENCE</scope>
</reference>
<dbReference type="NCBIfam" id="NF009488">
    <property type="entry name" value="PRK12850.1"/>
    <property type="match status" value="1"/>
</dbReference>
<dbReference type="PROSITE" id="PS00296">
    <property type="entry name" value="CHAPERONINS_CPN60"/>
    <property type="match status" value="1"/>
</dbReference>
<gene>
    <name evidence="15" type="primary">groL2</name>
    <name evidence="15" type="ORF">SPIL2461_LOCUS8157</name>
</gene>
<dbReference type="Gene3D" id="1.10.560.10">
    <property type="entry name" value="GroEL-like equatorial domain"/>
    <property type="match status" value="1"/>
</dbReference>
<dbReference type="CDD" id="cd00320">
    <property type="entry name" value="cpn10"/>
    <property type="match status" value="1"/>
</dbReference>
<evidence type="ECO:0000256" key="9">
    <source>
        <dbReference type="ARBA" id="ARBA00031971"/>
    </source>
</evidence>
<dbReference type="CDD" id="cd03344">
    <property type="entry name" value="GroEL"/>
    <property type="match status" value="1"/>
</dbReference>
<dbReference type="InterPro" id="IPR027410">
    <property type="entry name" value="TCP-1-like_intermed_sf"/>
</dbReference>
<dbReference type="GO" id="GO:0006796">
    <property type="term" value="P:phosphate-containing compound metabolic process"/>
    <property type="evidence" value="ECO:0007669"/>
    <property type="project" value="UniProtKB-ARBA"/>
</dbReference>
<evidence type="ECO:0000259" key="14">
    <source>
        <dbReference type="Pfam" id="PF00294"/>
    </source>
</evidence>
<dbReference type="GO" id="GO:0140662">
    <property type="term" value="F:ATP-dependent protein folding chaperone"/>
    <property type="evidence" value="ECO:0007669"/>
    <property type="project" value="InterPro"/>
</dbReference>
<evidence type="ECO:0000256" key="1">
    <source>
        <dbReference type="ARBA" id="ARBA00006607"/>
    </source>
</evidence>
<dbReference type="InterPro" id="IPR037124">
    <property type="entry name" value="Chaperonin_GroES_sf"/>
</dbReference>
<dbReference type="NCBIfam" id="NF001531">
    <property type="entry name" value="PRK00364.2-2"/>
    <property type="match status" value="1"/>
</dbReference>
<dbReference type="SUPFAM" id="SSF52029">
    <property type="entry name" value="GroEL apical domain-like"/>
    <property type="match status" value="1"/>
</dbReference>
<dbReference type="FunFam" id="3.40.1190.20:FF:000011">
    <property type="entry name" value="2-dehydro-3-deoxygluconokinase, putative"/>
    <property type="match status" value="1"/>
</dbReference>
<evidence type="ECO:0000313" key="16">
    <source>
        <dbReference type="Proteomes" id="UP000649617"/>
    </source>
</evidence>
<dbReference type="Pfam" id="PF00294">
    <property type="entry name" value="PfkB"/>
    <property type="match status" value="1"/>
</dbReference>
<dbReference type="NCBIfam" id="NF001527">
    <property type="entry name" value="PRK00364.1-2"/>
    <property type="match status" value="1"/>
</dbReference>
<dbReference type="Gene3D" id="3.50.7.10">
    <property type="entry name" value="GroEL"/>
    <property type="match status" value="1"/>
</dbReference>
<dbReference type="Gene3D" id="3.40.1190.20">
    <property type="match status" value="1"/>
</dbReference>
<dbReference type="InterPro" id="IPR001844">
    <property type="entry name" value="Cpn60/GroEL"/>
</dbReference>
<dbReference type="FunFam" id="2.30.33.40:FF:000001">
    <property type="entry name" value="10 kDa chaperonin"/>
    <property type="match status" value="1"/>
</dbReference>
<organism evidence="15 16">
    <name type="scientific">Symbiodinium pilosum</name>
    <name type="common">Dinoflagellate</name>
    <dbReference type="NCBI Taxonomy" id="2952"/>
    <lineage>
        <taxon>Eukaryota</taxon>
        <taxon>Sar</taxon>
        <taxon>Alveolata</taxon>
        <taxon>Dinophyceae</taxon>
        <taxon>Suessiales</taxon>
        <taxon>Symbiodiniaceae</taxon>
        <taxon>Symbiodinium</taxon>
    </lineage>
</organism>
<dbReference type="AlphaFoldDB" id="A0A812PC35"/>
<dbReference type="InterPro" id="IPR011611">
    <property type="entry name" value="PfkB_dom"/>
</dbReference>
<keyword evidence="6" id="KW-0067">ATP-binding</keyword>
<feature type="compositionally biased region" description="Gly residues" evidence="13">
    <location>
        <begin position="1046"/>
        <end position="1058"/>
    </location>
</feature>